<geneLocation type="plasmid" evidence="1 2">
    <name>pACHL01</name>
</geneLocation>
<keyword evidence="1" id="KW-0614">Plasmid</keyword>
<dbReference type="AlphaFoldDB" id="B8HHU5"/>
<reference evidence="1" key="1">
    <citation type="submission" date="2009-01" db="EMBL/GenBank/DDBJ databases">
        <title>Complete sequence of plasmid1 of Arthrobacter chlorophenolicus A6.</title>
        <authorList>
            <consortium name="US DOE Joint Genome Institute"/>
            <person name="Lucas S."/>
            <person name="Copeland A."/>
            <person name="Lapidus A."/>
            <person name="Glavina del Rio T."/>
            <person name="Tice H."/>
            <person name="Bruce D."/>
            <person name="Goodwin L."/>
            <person name="Pitluck S."/>
            <person name="Goltsman E."/>
            <person name="Clum A."/>
            <person name="Larimer F."/>
            <person name="Land M."/>
            <person name="Hauser L."/>
            <person name="Kyrpides N."/>
            <person name="Mikhailova N."/>
            <person name="Jansson J."/>
            <person name="Richardson P."/>
        </authorList>
    </citation>
    <scope>NUCLEOTIDE SEQUENCE [LARGE SCALE GENOMIC DNA]</scope>
    <source>
        <strain evidence="1">A6</strain>
        <plasmid evidence="1">pACHL01</plasmid>
    </source>
</reference>
<name>B8HHU5_PSECP</name>
<accession>B8HHU5</accession>
<dbReference type="EMBL" id="CP001342">
    <property type="protein sequence ID" value="ACL41992.1"/>
    <property type="molecule type" value="Genomic_DNA"/>
</dbReference>
<dbReference type="RefSeq" id="WP_012623009.1">
    <property type="nucleotide sequence ID" value="NC_011879.1"/>
</dbReference>
<evidence type="ECO:0000313" key="1">
    <source>
        <dbReference type="EMBL" id="ACL41992.1"/>
    </source>
</evidence>
<keyword evidence="2" id="KW-1185">Reference proteome</keyword>
<dbReference type="HOGENOM" id="CLU_1431867_0_0_11"/>
<organism evidence="1 2">
    <name type="scientific">Pseudarthrobacter chlorophenolicus (strain ATCC 700700 / DSM 12829 / CIP 107037 / JCM 12360 / KCTC 9906 / NCIMB 13794 / A6)</name>
    <name type="common">Arthrobacter chlorophenolicus</name>
    <dbReference type="NCBI Taxonomy" id="452863"/>
    <lineage>
        <taxon>Bacteria</taxon>
        <taxon>Bacillati</taxon>
        <taxon>Actinomycetota</taxon>
        <taxon>Actinomycetes</taxon>
        <taxon>Micrococcales</taxon>
        <taxon>Micrococcaceae</taxon>
        <taxon>Pseudarthrobacter</taxon>
    </lineage>
</organism>
<gene>
    <name evidence="1" type="ordered locus">Achl_4041</name>
</gene>
<evidence type="ECO:0000313" key="2">
    <source>
        <dbReference type="Proteomes" id="UP000002505"/>
    </source>
</evidence>
<protein>
    <submittedName>
        <fullName evidence="1">Uncharacterized protein</fullName>
    </submittedName>
</protein>
<proteinExistence type="predicted"/>
<sequence>MTDRYEDFYAKQPEFLGDTVIEITVPSGRLIAADSLCSVKKFDVDPPLSINYGYGLDAWARKLAEVNVAYAFVGNTCPSVTRRPDGLLHVATPAWNDEIDDAEFNDDEQVVAKICTDLWATMLTDYQNWLDNGGPEVATANAPYALEKYSVFDVTPGKYRWTVFSHSDRFDTHAMGRIAFAQLELIEAY</sequence>
<dbReference type="OrthoDB" id="5145414at2"/>
<dbReference type="Proteomes" id="UP000002505">
    <property type="component" value="Plasmid pACHL01"/>
</dbReference>
<dbReference type="KEGG" id="ach:Achl_4041"/>